<evidence type="ECO:0000256" key="1">
    <source>
        <dbReference type="ARBA" id="ARBA00001946"/>
    </source>
</evidence>
<dbReference type="InterPro" id="IPR006879">
    <property type="entry name" value="YdjC-like"/>
</dbReference>
<proteinExistence type="predicted"/>
<keyword evidence="7" id="KW-1185">Reference proteome</keyword>
<evidence type="ECO:0000256" key="3">
    <source>
        <dbReference type="ARBA" id="ARBA00022801"/>
    </source>
</evidence>
<protein>
    <submittedName>
        <fullName evidence="6">ChbG/HpnK family deacetylase</fullName>
    </submittedName>
</protein>
<evidence type="ECO:0000313" key="7">
    <source>
        <dbReference type="Proteomes" id="UP001206692"/>
    </source>
</evidence>
<keyword evidence="3" id="KW-0378">Hydrolase</keyword>
<dbReference type="CDD" id="cd10808">
    <property type="entry name" value="YdjC"/>
    <property type="match status" value="1"/>
</dbReference>
<name>A0ABT1SRG6_9FIRM</name>
<dbReference type="Pfam" id="PF04794">
    <property type="entry name" value="YdjC"/>
    <property type="match status" value="1"/>
</dbReference>
<organism evidence="6 7">
    <name type="scientific">Megasphaera massiliensis</name>
    <dbReference type="NCBI Taxonomy" id="1232428"/>
    <lineage>
        <taxon>Bacteria</taxon>
        <taxon>Bacillati</taxon>
        <taxon>Bacillota</taxon>
        <taxon>Negativicutes</taxon>
        <taxon>Veillonellales</taxon>
        <taxon>Veillonellaceae</taxon>
        <taxon>Megasphaera</taxon>
    </lineage>
</organism>
<dbReference type="EMBL" id="JANGEW010000008">
    <property type="protein sequence ID" value="MCQ5342463.1"/>
    <property type="molecule type" value="Genomic_DNA"/>
</dbReference>
<dbReference type="InterPro" id="IPR011330">
    <property type="entry name" value="Glyco_hydro/deAcase_b/a-brl"/>
</dbReference>
<evidence type="ECO:0000256" key="5">
    <source>
        <dbReference type="ARBA" id="ARBA00023277"/>
    </source>
</evidence>
<dbReference type="PANTHER" id="PTHR31609">
    <property type="entry name" value="YDJC DEACETYLASE FAMILY MEMBER"/>
    <property type="match status" value="1"/>
</dbReference>
<dbReference type="Gene3D" id="3.20.20.370">
    <property type="entry name" value="Glycoside hydrolase/deacetylase"/>
    <property type="match status" value="1"/>
</dbReference>
<evidence type="ECO:0000256" key="2">
    <source>
        <dbReference type="ARBA" id="ARBA00022723"/>
    </source>
</evidence>
<accession>A0ABT1SRG6</accession>
<keyword evidence="2" id="KW-0479">Metal-binding</keyword>
<keyword evidence="4" id="KW-0460">Magnesium</keyword>
<comment type="cofactor">
    <cofactor evidence="1">
        <name>Mg(2+)</name>
        <dbReference type="ChEBI" id="CHEBI:18420"/>
    </cofactor>
</comment>
<evidence type="ECO:0000256" key="4">
    <source>
        <dbReference type="ARBA" id="ARBA00022842"/>
    </source>
</evidence>
<comment type="caution">
    <text evidence="6">The sequence shown here is derived from an EMBL/GenBank/DDBJ whole genome shotgun (WGS) entry which is preliminary data.</text>
</comment>
<reference evidence="6 7" key="1">
    <citation type="submission" date="2022-06" db="EMBL/GenBank/DDBJ databases">
        <title>Isolation of gut microbiota from human fecal samples.</title>
        <authorList>
            <person name="Pamer E.G."/>
            <person name="Barat B."/>
            <person name="Waligurski E."/>
            <person name="Medina S."/>
            <person name="Paddock L."/>
            <person name="Mostad J."/>
        </authorList>
    </citation>
    <scope>NUCLEOTIDE SEQUENCE [LARGE SCALE GENOMIC DNA]</scope>
    <source>
        <strain evidence="6 7">DFI.1.1</strain>
    </source>
</reference>
<evidence type="ECO:0000313" key="6">
    <source>
        <dbReference type="EMBL" id="MCQ5342463.1"/>
    </source>
</evidence>
<keyword evidence="5" id="KW-0119">Carbohydrate metabolism</keyword>
<dbReference type="SUPFAM" id="SSF88713">
    <property type="entry name" value="Glycoside hydrolase/deacetylase"/>
    <property type="match status" value="1"/>
</dbReference>
<dbReference type="RefSeq" id="WP_062412156.1">
    <property type="nucleotide sequence ID" value="NZ_JAJCIO010000005.1"/>
</dbReference>
<dbReference type="PANTHER" id="PTHR31609:SF1">
    <property type="entry name" value="CARBOHYDRATE DEACETYLASE"/>
    <property type="match status" value="1"/>
</dbReference>
<dbReference type="Proteomes" id="UP001206692">
    <property type="component" value="Unassembled WGS sequence"/>
</dbReference>
<sequence>MNRVIINADDFGIHTEVNHAIIEACEQGVLTSTSLLPTGPAFEEAVSLARTCPGLGIGIHLCLVGSLPTVLSPQEVPTLVTDSGRVPDSYPEVIKRACQGHLDYGQVYRELDAQMEKIMATGLPIDHVDSHQHLHVLPQIWNIVQSLMMKYGIHRVRIPREAYSYKLFSANPVRIAGRDGLTFLSQKAMDAVKRLHFTTTDFFWGMVDGGNMNEGNLKYLIDRLPFGVHEIMMHPGRSTAVLSQSFSWEYHWQDEFQALMSPAIRRQLEKREIQLITYGDLP</sequence>
<gene>
    <name evidence="6" type="ORF">NE675_05380</name>
</gene>